<evidence type="ECO:0000256" key="3">
    <source>
        <dbReference type="ARBA" id="ARBA00023163"/>
    </source>
</evidence>
<dbReference type="InterPro" id="IPR009057">
    <property type="entry name" value="Homeodomain-like_sf"/>
</dbReference>
<keyword evidence="1" id="KW-0805">Transcription regulation</keyword>
<keyword evidence="7" id="KW-1185">Reference proteome</keyword>
<comment type="caution">
    <text evidence="6">The sequence shown here is derived from an EMBL/GenBank/DDBJ whole genome shotgun (WGS) entry which is preliminary data.</text>
</comment>
<keyword evidence="3" id="KW-0804">Transcription</keyword>
<dbReference type="PROSITE" id="PS50977">
    <property type="entry name" value="HTH_TETR_2"/>
    <property type="match status" value="1"/>
</dbReference>
<dbReference type="Gene3D" id="1.10.10.60">
    <property type="entry name" value="Homeodomain-like"/>
    <property type="match status" value="1"/>
</dbReference>
<dbReference type="Gene3D" id="1.10.357.10">
    <property type="entry name" value="Tetracycline Repressor, domain 2"/>
    <property type="match status" value="1"/>
</dbReference>
<name>A0A3A4ACY7_9ACTN</name>
<dbReference type="GO" id="GO:0003700">
    <property type="term" value="F:DNA-binding transcription factor activity"/>
    <property type="evidence" value="ECO:0007669"/>
    <property type="project" value="TreeGrafter"/>
</dbReference>
<dbReference type="PRINTS" id="PR00455">
    <property type="entry name" value="HTHTETR"/>
</dbReference>
<dbReference type="EMBL" id="QZEY01000015">
    <property type="protein sequence ID" value="RJL24464.1"/>
    <property type="molecule type" value="Genomic_DNA"/>
</dbReference>
<dbReference type="InterPro" id="IPR050109">
    <property type="entry name" value="HTH-type_TetR-like_transc_reg"/>
</dbReference>
<keyword evidence="2 4" id="KW-0238">DNA-binding</keyword>
<gene>
    <name evidence="6" type="ORF">D5H75_29530</name>
</gene>
<dbReference type="SUPFAM" id="SSF46689">
    <property type="entry name" value="Homeodomain-like"/>
    <property type="match status" value="1"/>
</dbReference>
<reference evidence="6 7" key="1">
    <citation type="submission" date="2018-09" db="EMBL/GenBank/DDBJ databases">
        <title>YIM 75507 draft genome.</title>
        <authorList>
            <person name="Tang S."/>
            <person name="Feng Y."/>
        </authorList>
    </citation>
    <scope>NUCLEOTIDE SEQUENCE [LARGE SCALE GENOMIC DNA]</scope>
    <source>
        <strain evidence="6 7">YIM 75507</strain>
    </source>
</reference>
<dbReference type="PANTHER" id="PTHR30055">
    <property type="entry name" value="HTH-TYPE TRANSCRIPTIONAL REGULATOR RUTR"/>
    <property type="match status" value="1"/>
</dbReference>
<sequence>MEHQDGLRERKKRRTRRALVEAAVRLFEENGYDETTVADIAAAAEVSTRTFFLHFAAKEDVLFAHAGGRVDLALEVVARRAPGTPVDDALAEAMELMADDALGNDLETGLAALRVRLAAAVPALQARLLHRVVTAQADLAEAVARAYGLDPVEAAARVGAFLGAVNAATLAALRQDASPERVRAAMHRAIGLTRRS</sequence>
<evidence type="ECO:0000256" key="1">
    <source>
        <dbReference type="ARBA" id="ARBA00023015"/>
    </source>
</evidence>
<evidence type="ECO:0000313" key="7">
    <source>
        <dbReference type="Proteomes" id="UP000265768"/>
    </source>
</evidence>
<dbReference type="PROSITE" id="PS01081">
    <property type="entry name" value="HTH_TETR_1"/>
    <property type="match status" value="1"/>
</dbReference>
<organism evidence="6 7">
    <name type="scientific">Bailinhaonella thermotolerans</name>
    <dbReference type="NCBI Taxonomy" id="1070861"/>
    <lineage>
        <taxon>Bacteria</taxon>
        <taxon>Bacillati</taxon>
        <taxon>Actinomycetota</taxon>
        <taxon>Actinomycetes</taxon>
        <taxon>Streptosporangiales</taxon>
        <taxon>Streptosporangiaceae</taxon>
        <taxon>Bailinhaonella</taxon>
    </lineage>
</organism>
<dbReference type="RefSeq" id="WP_119929840.1">
    <property type="nucleotide sequence ID" value="NZ_QZEY01000015.1"/>
</dbReference>
<dbReference type="InterPro" id="IPR023772">
    <property type="entry name" value="DNA-bd_HTH_TetR-type_CS"/>
</dbReference>
<feature type="DNA-binding region" description="H-T-H motif" evidence="4">
    <location>
        <begin position="36"/>
        <end position="55"/>
    </location>
</feature>
<dbReference type="GO" id="GO:0000976">
    <property type="term" value="F:transcription cis-regulatory region binding"/>
    <property type="evidence" value="ECO:0007669"/>
    <property type="project" value="TreeGrafter"/>
</dbReference>
<evidence type="ECO:0000256" key="2">
    <source>
        <dbReference type="ARBA" id="ARBA00023125"/>
    </source>
</evidence>
<evidence type="ECO:0000259" key="5">
    <source>
        <dbReference type="PROSITE" id="PS50977"/>
    </source>
</evidence>
<evidence type="ECO:0000313" key="6">
    <source>
        <dbReference type="EMBL" id="RJL24464.1"/>
    </source>
</evidence>
<dbReference type="AlphaFoldDB" id="A0A3A4ACY7"/>
<protein>
    <submittedName>
        <fullName evidence="6">TetR family transcriptional regulator</fullName>
    </submittedName>
</protein>
<evidence type="ECO:0000256" key="4">
    <source>
        <dbReference type="PROSITE-ProRule" id="PRU00335"/>
    </source>
</evidence>
<dbReference type="OrthoDB" id="3296001at2"/>
<proteinExistence type="predicted"/>
<dbReference type="PANTHER" id="PTHR30055:SF234">
    <property type="entry name" value="HTH-TYPE TRANSCRIPTIONAL REGULATOR BETI"/>
    <property type="match status" value="1"/>
</dbReference>
<dbReference type="Proteomes" id="UP000265768">
    <property type="component" value="Unassembled WGS sequence"/>
</dbReference>
<accession>A0A3A4ACY7</accession>
<feature type="domain" description="HTH tetR-type" evidence="5">
    <location>
        <begin position="13"/>
        <end position="73"/>
    </location>
</feature>
<dbReference type="Pfam" id="PF00440">
    <property type="entry name" value="TetR_N"/>
    <property type="match status" value="1"/>
</dbReference>
<dbReference type="InterPro" id="IPR001647">
    <property type="entry name" value="HTH_TetR"/>
</dbReference>